<dbReference type="PANTHER" id="PTHR41324">
    <property type="entry name" value="MEMBRANE PROTEIN-RELATED"/>
    <property type="match status" value="1"/>
</dbReference>
<keyword evidence="1" id="KW-1133">Transmembrane helix</keyword>
<feature type="transmembrane region" description="Helical" evidence="1">
    <location>
        <begin position="177"/>
        <end position="199"/>
    </location>
</feature>
<feature type="transmembrane region" description="Helical" evidence="1">
    <location>
        <begin position="108"/>
        <end position="127"/>
    </location>
</feature>
<feature type="transmembrane region" description="Helical" evidence="1">
    <location>
        <begin position="81"/>
        <end position="99"/>
    </location>
</feature>
<feature type="transmembrane region" description="Helical" evidence="1">
    <location>
        <begin position="283"/>
        <end position="304"/>
    </location>
</feature>
<accession>A0A0W8FR03</accession>
<protein>
    <recommendedName>
        <fullName evidence="3">DUF2232 domain-containing protein</fullName>
    </recommendedName>
</protein>
<feature type="transmembrane region" description="Helical" evidence="1">
    <location>
        <begin position="220"/>
        <end position="239"/>
    </location>
</feature>
<name>A0A0W8FR03_9ZZZZ</name>
<dbReference type="Pfam" id="PF09991">
    <property type="entry name" value="DUF2232"/>
    <property type="match status" value="1"/>
</dbReference>
<proteinExistence type="predicted"/>
<sequence>MEKSRITFLDISFLKLLFVVAAFVFATAFVPFVGSVLLVLLPMVLFFNGTVNGHFKTTIAFLISFLSLFFLAALLHLDLPVVAIFTMGMAGLLIARITLKNGSVEKIIIYPSLFIIVAICVFFIYGGSVLSISPWQLVEKYIAEAVEENIKLYSQLPFQAEDIKFFKDNKQNIIKGLASMFPAMVVITAGLVVWANFLLAKRILGRAGIIWPQLTTLARWKAPEFIVWIFIITGGLFFLQNKDITFYSSNIFLVTCFVYLLQGLAIVSFFFQSKKVPFFLRYLFYFLIAVQQFLMIPIVAIGLFDIWVDFRKYFQKDQATI</sequence>
<keyword evidence="1" id="KW-0812">Transmembrane</keyword>
<dbReference type="AlphaFoldDB" id="A0A0W8FR03"/>
<evidence type="ECO:0008006" key="3">
    <source>
        <dbReference type="Google" id="ProtNLM"/>
    </source>
</evidence>
<organism evidence="2">
    <name type="scientific">hydrocarbon metagenome</name>
    <dbReference type="NCBI Taxonomy" id="938273"/>
    <lineage>
        <taxon>unclassified sequences</taxon>
        <taxon>metagenomes</taxon>
        <taxon>ecological metagenomes</taxon>
    </lineage>
</organism>
<reference evidence="2" key="1">
    <citation type="journal article" date="2015" name="Proc. Natl. Acad. Sci. U.S.A.">
        <title>Networks of energetic and metabolic interactions define dynamics in microbial communities.</title>
        <authorList>
            <person name="Embree M."/>
            <person name="Liu J.K."/>
            <person name="Al-Bassam M.M."/>
            <person name="Zengler K."/>
        </authorList>
    </citation>
    <scope>NUCLEOTIDE SEQUENCE</scope>
</reference>
<evidence type="ECO:0000256" key="1">
    <source>
        <dbReference type="SAM" id="Phobius"/>
    </source>
</evidence>
<evidence type="ECO:0000313" key="2">
    <source>
        <dbReference type="EMBL" id="KUG23201.1"/>
    </source>
</evidence>
<feature type="transmembrane region" description="Helical" evidence="1">
    <location>
        <begin position="7"/>
        <end position="26"/>
    </location>
</feature>
<feature type="transmembrane region" description="Helical" evidence="1">
    <location>
        <begin position="251"/>
        <end position="271"/>
    </location>
</feature>
<dbReference type="InterPro" id="IPR018710">
    <property type="entry name" value="DUF2232"/>
</dbReference>
<dbReference type="EMBL" id="LNQE01000916">
    <property type="protein sequence ID" value="KUG23201.1"/>
    <property type="molecule type" value="Genomic_DNA"/>
</dbReference>
<gene>
    <name evidence="2" type="ORF">ASZ90_007005</name>
</gene>
<comment type="caution">
    <text evidence="2">The sequence shown here is derived from an EMBL/GenBank/DDBJ whole genome shotgun (WGS) entry which is preliminary data.</text>
</comment>
<dbReference type="PANTHER" id="PTHR41324:SF1">
    <property type="entry name" value="DUF2232 DOMAIN-CONTAINING PROTEIN"/>
    <property type="match status" value="1"/>
</dbReference>
<feature type="transmembrane region" description="Helical" evidence="1">
    <location>
        <begin position="58"/>
        <end position="75"/>
    </location>
</feature>
<keyword evidence="1" id="KW-0472">Membrane</keyword>